<evidence type="ECO:0000256" key="6">
    <source>
        <dbReference type="ARBA" id="ARBA00023163"/>
    </source>
</evidence>
<evidence type="ECO:0000256" key="2">
    <source>
        <dbReference type="ARBA" id="ARBA00013184"/>
    </source>
</evidence>
<dbReference type="GO" id="GO:0004402">
    <property type="term" value="F:histone acetyltransferase activity"/>
    <property type="evidence" value="ECO:0007669"/>
    <property type="project" value="InterPro"/>
</dbReference>
<keyword evidence="6" id="KW-0804">Transcription</keyword>
<evidence type="ECO:0000256" key="4">
    <source>
        <dbReference type="ARBA" id="ARBA00022853"/>
    </source>
</evidence>
<dbReference type="Pfam" id="PF02172">
    <property type="entry name" value="KIX"/>
    <property type="match status" value="1"/>
</dbReference>
<dbReference type="PANTHER" id="PTHR13808">
    <property type="entry name" value="CBP/P300-RELATED"/>
    <property type="match status" value="1"/>
</dbReference>
<dbReference type="GO" id="GO:0003713">
    <property type="term" value="F:transcription coactivator activity"/>
    <property type="evidence" value="ECO:0007669"/>
    <property type="project" value="TreeGrafter"/>
</dbReference>
<gene>
    <name evidence="10" type="ORF">PFISCL1PPCAC_9565</name>
</gene>
<comment type="subcellular location">
    <subcellularLocation>
        <location evidence="1">Nucleus</location>
    </subcellularLocation>
</comment>
<evidence type="ECO:0000313" key="10">
    <source>
        <dbReference type="EMBL" id="GMT18268.1"/>
    </source>
</evidence>
<evidence type="ECO:0000256" key="1">
    <source>
        <dbReference type="ARBA" id="ARBA00004123"/>
    </source>
</evidence>
<dbReference type="GO" id="GO:0045944">
    <property type="term" value="P:positive regulation of transcription by RNA polymerase II"/>
    <property type="evidence" value="ECO:0007669"/>
    <property type="project" value="TreeGrafter"/>
</dbReference>
<sequence length="161" mass="18597">DNKKWHDDVTDHLRIHLIGKVVTAIFPFPDHSSMHDQRIKDLIAYARKVEKDMFENAADQVEYYALLAEKIHKIRVKLEKRKVERCNALRGANGGSPMCRMDGGNMMQQLQLQHMQQAAHMEQIRHQRVHAANTNIYAPGNSVSVEAREVKIEVKEEIMTD</sequence>
<name>A0AAV5VJ19_9BILA</name>
<keyword evidence="4" id="KW-0156">Chromatin regulator</keyword>
<dbReference type="EMBL" id="BTSY01000003">
    <property type="protein sequence ID" value="GMT18268.1"/>
    <property type="molecule type" value="Genomic_DNA"/>
</dbReference>
<evidence type="ECO:0000256" key="3">
    <source>
        <dbReference type="ARBA" id="ARBA00022679"/>
    </source>
</evidence>
<keyword evidence="11" id="KW-1185">Reference proteome</keyword>
<dbReference type="PANTHER" id="PTHR13808:SF1">
    <property type="entry name" value="HISTONE ACETYLTRANSFERASE"/>
    <property type="match status" value="1"/>
</dbReference>
<evidence type="ECO:0000259" key="9">
    <source>
        <dbReference type="PROSITE" id="PS50952"/>
    </source>
</evidence>
<keyword evidence="3" id="KW-0808">Transferase</keyword>
<evidence type="ECO:0000256" key="7">
    <source>
        <dbReference type="ARBA" id="ARBA00023242"/>
    </source>
</evidence>
<dbReference type="SUPFAM" id="SSF47040">
    <property type="entry name" value="Kix domain of CBP (creb binding protein)"/>
    <property type="match status" value="1"/>
</dbReference>
<feature type="domain" description="KIX" evidence="9">
    <location>
        <begin position="1"/>
        <end position="79"/>
    </location>
</feature>
<keyword evidence="7" id="KW-0539">Nucleus</keyword>
<dbReference type="InterPro" id="IPR036529">
    <property type="entry name" value="KIX_dom_sf"/>
</dbReference>
<protein>
    <recommendedName>
        <fullName evidence="2">histone acetyltransferase</fullName>
        <ecNumber evidence="2">2.3.1.48</ecNumber>
    </recommendedName>
</protein>
<dbReference type="GO" id="GO:0005634">
    <property type="term" value="C:nucleus"/>
    <property type="evidence" value="ECO:0007669"/>
    <property type="project" value="UniProtKB-SubCell"/>
</dbReference>
<dbReference type="Gene3D" id="1.10.246.20">
    <property type="entry name" value="Coactivator CBP, KIX domain"/>
    <property type="match status" value="1"/>
</dbReference>
<keyword evidence="5" id="KW-0805">Transcription regulation</keyword>
<feature type="non-terminal residue" evidence="10">
    <location>
        <position position="1"/>
    </location>
</feature>
<evidence type="ECO:0000256" key="5">
    <source>
        <dbReference type="ARBA" id="ARBA00023015"/>
    </source>
</evidence>
<dbReference type="AlphaFoldDB" id="A0AAV5VJ19"/>
<dbReference type="GO" id="GO:0000123">
    <property type="term" value="C:histone acetyltransferase complex"/>
    <property type="evidence" value="ECO:0007669"/>
    <property type="project" value="TreeGrafter"/>
</dbReference>
<dbReference type="PROSITE" id="PS50952">
    <property type="entry name" value="KIX"/>
    <property type="match status" value="1"/>
</dbReference>
<dbReference type="GO" id="GO:0005667">
    <property type="term" value="C:transcription regulator complex"/>
    <property type="evidence" value="ECO:0007669"/>
    <property type="project" value="TreeGrafter"/>
</dbReference>
<dbReference type="GO" id="GO:0031490">
    <property type="term" value="F:chromatin DNA binding"/>
    <property type="evidence" value="ECO:0007669"/>
    <property type="project" value="TreeGrafter"/>
</dbReference>
<proteinExistence type="predicted"/>
<reference evidence="10" key="1">
    <citation type="submission" date="2023-10" db="EMBL/GenBank/DDBJ databases">
        <title>Genome assembly of Pristionchus species.</title>
        <authorList>
            <person name="Yoshida K."/>
            <person name="Sommer R.J."/>
        </authorList>
    </citation>
    <scope>NUCLEOTIDE SEQUENCE</scope>
    <source>
        <strain evidence="10">RS5133</strain>
    </source>
</reference>
<dbReference type="Proteomes" id="UP001432322">
    <property type="component" value="Unassembled WGS sequence"/>
</dbReference>
<dbReference type="EC" id="2.3.1.48" evidence="2"/>
<evidence type="ECO:0000256" key="8">
    <source>
        <dbReference type="ARBA" id="ARBA00048017"/>
    </source>
</evidence>
<accession>A0AAV5VJ19</accession>
<dbReference type="InterPro" id="IPR013178">
    <property type="entry name" value="Histone_AcTrfase_Rtt109/CBP"/>
</dbReference>
<comment type="catalytic activity">
    <reaction evidence="8">
        <text>L-lysyl-[protein] + acetyl-CoA = N(6)-acetyl-L-lysyl-[protein] + CoA + H(+)</text>
        <dbReference type="Rhea" id="RHEA:45948"/>
        <dbReference type="Rhea" id="RHEA-COMP:9752"/>
        <dbReference type="Rhea" id="RHEA-COMP:10731"/>
        <dbReference type="ChEBI" id="CHEBI:15378"/>
        <dbReference type="ChEBI" id="CHEBI:29969"/>
        <dbReference type="ChEBI" id="CHEBI:57287"/>
        <dbReference type="ChEBI" id="CHEBI:57288"/>
        <dbReference type="ChEBI" id="CHEBI:61930"/>
        <dbReference type="EC" id="2.3.1.48"/>
    </reaction>
</comment>
<organism evidence="10 11">
    <name type="scientific">Pristionchus fissidentatus</name>
    <dbReference type="NCBI Taxonomy" id="1538716"/>
    <lineage>
        <taxon>Eukaryota</taxon>
        <taxon>Metazoa</taxon>
        <taxon>Ecdysozoa</taxon>
        <taxon>Nematoda</taxon>
        <taxon>Chromadorea</taxon>
        <taxon>Rhabditida</taxon>
        <taxon>Rhabditina</taxon>
        <taxon>Diplogasteromorpha</taxon>
        <taxon>Diplogasteroidea</taxon>
        <taxon>Neodiplogasteridae</taxon>
        <taxon>Pristionchus</taxon>
    </lineage>
</organism>
<evidence type="ECO:0000313" key="11">
    <source>
        <dbReference type="Proteomes" id="UP001432322"/>
    </source>
</evidence>
<dbReference type="InterPro" id="IPR003101">
    <property type="entry name" value="KIX_dom"/>
</dbReference>
<comment type="caution">
    <text evidence="10">The sequence shown here is derived from an EMBL/GenBank/DDBJ whole genome shotgun (WGS) entry which is preliminary data.</text>
</comment>